<feature type="transmembrane region" description="Helical" evidence="6">
    <location>
        <begin position="324"/>
        <end position="345"/>
    </location>
</feature>
<comment type="caution">
    <text evidence="7">The sequence shown here is derived from an EMBL/GenBank/DDBJ whole genome shotgun (WGS) entry which is preliminary data.</text>
</comment>
<evidence type="ECO:0000256" key="4">
    <source>
        <dbReference type="ARBA" id="ARBA00022989"/>
    </source>
</evidence>
<dbReference type="Pfam" id="PF01943">
    <property type="entry name" value="Polysacc_synt"/>
    <property type="match status" value="1"/>
</dbReference>
<protein>
    <submittedName>
        <fullName evidence="7">Polysaccharide biosynthesis C-terminal domain-containing protein</fullName>
    </submittedName>
</protein>
<keyword evidence="5 6" id="KW-0472">Membrane</keyword>
<name>A0A926DWM8_9FIRM</name>
<dbReference type="InterPro" id="IPR002797">
    <property type="entry name" value="Polysacc_synth"/>
</dbReference>
<comment type="subcellular location">
    <subcellularLocation>
        <location evidence="1">Cell membrane</location>
        <topology evidence="1">Multi-pass membrane protein</topology>
    </subcellularLocation>
</comment>
<organism evidence="7 8">
    <name type="scientific">Ligaoa zhengdingensis</name>
    <dbReference type="NCBI Taxonomy" id="2763658"/>
    <lineage>
        <taxon>Bacteria</taxon>
        <taxon>Bacillati</taxon>
        <taxon>Bacillota</taxon>
        <taxon>Clostridia</taxon>
        <taxon>Eubacteriales</taxon>
        <taxon>Oscillospiraceae</taxon>
        <taxon>Ligaoa</taxon>
    </lineage>
</organism>
<keyword evidence="8" id="KW-1185">Reference proteome</keyword>
<feature type="transmembrane region" description="Helical" evidence="6">
    <location>
        <begin position="12"/>
        <end position="33"/>
    </location>
</feature>
<evidence type="ECO:0000256" key="5">
    <source>
        <dbReference type="ARBA" id="ARBA00023136"/>
    </source>
</evidence>
<gene>
    <name evidence="7" type="ORF">H8711_00625</name>
</gene>
<sequence>MDKYRKLISNTVIFAIGTFSSKVLVFFLMPLYTSVLDPESYGVVDLIVQTGNLLIPIVSIGVINAVVRFGLDDAVRKSDVFSTGIFTILGGFALLVACYPLLDMIPSIAGHTVLVYVFVLMSCTRSLCSQFVRAKGYVRLYAFDGVLSTIATILFNVLYLVVFRWGINGYIMAIFSADLLSSIFLFFTAKLYRYIRFRGIRRDTSTAMLRYCIPLIPNTVFWWIMNAADRYIVTEMMGAQANGLLAVAYKVPTIVNLVSTIFMDAWQISAVTEKGTLARERFFTKVFRTYQSLLFSAASGLILISKLLTRLLTSNPSYYPSWQFIPLLVMATVFSCMGTFLGTVYIAEKKSVFTLVTTAVGAILNVGLNLLLIPQYGVNGATFATLVGYLCVFVLRAIDTRRYIRIRMNVTKMIFNTAVLGAQCAVMILELPYWIAWEIGLTLLMIVTNLGGIVMTLQKLLAKRLGGKGRTDDN</sequence>
<feature type="transmembrane region" description="Helical" evidence="6">
    <location>
        <begin position="245"/>
        <end position="266"/>
    </location>
</feature>
<accession>A0A926DWM8</accession>
<reference evidence="7" key="1">
    <citation type="submission" date="2020-08" db="EMBL/GenBank/DDBJ databases">
        <title>Genome public.</title>
        <authorList>
            <person name="Liu C."/>
            <person name="Sun Q."/>
        </authorList>
    </citation>
    <scope>NUCLEOTIDE SEQUENCE</scope>
    <source>
        <strain evidence="7">NSJ-31</strain>
    </source>
</reference>
<feature type="transmembrane region" description="Helical" evidence="6">
    <location>
        <begin position="208"/>
        <end position="225"/>
    </location>
</feature>
<dbReference type="GO" id="GO:0005886">
    <property type="term" value="C:plasma membrane"/>
    <property type="evidence" value="ECO:0007669"/>
    <property type="project" value="UniProtKB-SubCell"/>
</dbReference>
<evidence type="ECO:0000256" key="3">
    <source>
        <dbReference type="ARBA" id="ARBA00022692"/>
    </source>
</evidence>
<dbReference type="PANTHER" id="PTHR30250:SF11">
    <property type="entry name" value="O-ANTIGEN TRANSPORTER-RELATED"/>
    <property type="match status" value="1"/>
</dbReference>
<evidence type="ECO:0000256" key="2">
    <source>
        <dbReference type="ARBA" id="ARBA00022475"/>
    </source>
</evidence>
<dbReference type="RefSeq" id="WP_249281594.1">
    <property type="nucleotide sequence ID" value="NZ_JACRST010000001.1"/>
</dbReference>
<dbReference type="PANTHER" id="PTHR30250">
    <property type="entry name" value="PST FAMILY PREDICTED COLANIC ACID TRANSPORTER"/>
    <property type="match status" value="1"/>
</dbReference>
<keyword evidence="2" id="KW-1003">Cell membrane</keyword>
<evidence type="ECO:0000256" key="1">
    <source>
        <dbReference type="ARBA" id="ARBA00004651"/>
    </source>
</evidence>
<dbReference type="Proteomes" id="UP000653127">
    <property type="component" value="Unassembled WGS sequence"/>
</dbReference>
<feature type="transmembrane region" description="Helical" evidence="6">
    <location>
        <begin position="378"/>
        <end position="398"/>
    </location>
</feature>
<feature type="transmembrane region" description="Helical" evidence="6">
    <location>
        <begin position="287"/>
        <end position="304"/>
    </location>
</feature>
<feature type="transmembrane region" description="Helical" evidence="6">
    <location>
        <begin position="83"/>
        <end position="102"/>
    </location>
</feature>
<dbReference type="InterPro" id="IPR050833">
    <property type="entry name" value="Poly_Biosynth_Transport"/>
</dbReference>
<evidence type="ECO:0000256" key="6">
    <source>
        <dbReference type="SAM" id="Phobius"/>
    </source>
</evidence>
<feature type="transmembrane region" description="Helical" evidence="6">
    <location>
        <begin position="140"/>
        <end position="161"/>
    </location>
</feature>
<feature type="transmembrane region" description="Helical" evidence="6">
    <location>
        <begin position="435"/>
        <end position="457"/>
    </location>
</feature>
<proteinExistence type="predicted"/>
<feature type="transmembrane region" description="Helical" evidence="6">
    <location>
        <begin position="108"/>
        <end position="128"/>
    </location>
</feature>
<evidence type="ECO:0000313" key="8">
    <source>
        <dbReference type="Proteomes" id="UP000653127"/>
    </source>
</evidence>
<feature type="transmembrane region" description="Helical" evidence="6">
    <location>
        <begin position="167"/>
        <end position="187"/>
    </location>
</feature>
<dbReference type="EMBL" id="JACRST010000001">
    <property type="protein sequence ID" value="MBC8545441.1"/>
    <property type="molecule type" value="Genomic_DNA"/>
</dbReference>
<keyword evidence="3 6" id="KW-0812">Transmembrane</keyword>
<keyword evidence="4 6" id="KW-1133">Transmembrane helix</keyword>
<feature type="transmembrane region" description="Helical" evidence="6">
    <location>
        <begin position="352"/>
        <end position="372"/>
    </location>
</feature>
<feature type="transmembrane region" description="Helical" evidence="6">
    <location>
        <begin position="410"/>
        <end position="429"/>
    </location>
</feature>
<dbReference type="AlphaFoldDB" id="A0A926DWM8"/>
<evidence type="ECO:0000313" key="7">
    <source>
        <dbReference type="EMBL" id="MBC8545441.1"/>
    </source>
</evidence>
<feature type="transmembrane region" description="Helical" evidence="6">
    <location>
        <begin position="53"/>
        <end position="71"/>
    </location>
</feature>